<feature type="region of interest" description="Disordered" evidence="1">
    <location>
        <begin position="1"/>
        <end position="69"/>
    </location>
</feature>
<dbReference type="OrthoDB" id="10670808at2759"/>
<name>A0A9Q1GFI6_SYNKA</name>
<feature type="compositionally biased region" description="Basic and acidic residues" evidence="1">
    <location>
        <begin position="59"/>
        <end position="69"/>
    </location>
</feature>
<protein>
    <submittedName>
        <fullName evidence="2">Uncharacterized protein</fullName>
    </submittedName>
</protein>
<dbReference type="EMBL" id="JAINUF010000001">
    <property type="protein sequence ID" value="KAJ8383210.1"/>
    <property type="molecule type" value="Genomic_DNA"/>
</dbReference>
<comment type="caution">
    <text evidence="2">The sequence shown here is derived from an EMBL/GenBank/DDBJ whole genome shotgun (WGS) entry which is preliminary data.</text>
</comment>
<sequence>MTSGRKLSCTSVAGGEETKRQPGYRRFPGASRDAPEPRGDRLPFPDTGAGGELSISPATEEKSKMLLEM</sequence>
<reference evidence="2" key="1">
    <citation type="journal article" date="2023" name="Science">
        <title>Genome structures resolve the early diversification of teleost fishes.</title>
        <authorList>
            <person name="Parey E."/>
            <person name="Louis A."/>
            <person name="Montfort J."/>
            <person name="Bouchez O."/>
            <person name="Roques C."/>
            <person name="Iampietro C."/>
            <person name="Lluch J."/>
            <person name="Castinel A."/>
            <person name="Donnadieu C."/>
            <person name="Desvignes T."/>
            <person name="Floi Bucao C."/>
            <person name="Jouanno E."/>
            <person name="Wen M."/>
            <person name="Mejri S."/>
            <person name="Dirks R."/>
            <person name="Jansen H."/>
            <person name="Henkel C."/>
            <person name="Chen W.J."/>
            <person name="Zahm M."/>
            <person name="Cabau C."/>
            <person name="Klopp C."/>
            <person name="Thompson A.W."/>
            <person name="Robinson-Rechavi M."/>
            <person name="Braasch I."/>
            <person name="Lecointre G."/>
            <person name="Bobe J."/>
            <person name="Postlethwait J.H."/>
            <person name="Berthelot C."/>
            <person name="Roest Crollius H."/>
            <person name="Guiguen Y."/>
        </authorList>
    </citation>
    <scope>NUCLEOTIDE SEQUENCE</scope>
    <source>
        <strain evidence="2">WJC10195</strain>
    </source>
</reference>
<evidence type="ECO:0000313" key="3">
    <source>
        <dbReference type="Proteomes" id="UP001152622"/>
    </source>
</evidence>
<dbReference type="Proteomes" id="UP001152622">
    <property type="component" value="Chromosome 1"/>
</dbReference>
<gene>
    <name evidence="2" type="ORF">SKAU_G00039880</name>
</gene>
<accession>A0A9Q1GFI6</accession>
<feature type="compositionally biased region" description="Basic and acidic residues" evidence="1">
    <location>
        <begin position="33"/>
        <end position="43"/>
    </location>
</feature>
<keyword evidence="3" id="KW-1185">Reference proteome</keyword>
<proteinExistence type="predicted"/>
<dbReference type="AlphaFoldDB" id="A0A9Q1GFI6"/>
<evidence type="ECO:0000256" key="1">
    <source>
        <dbReference type="SAM" id="MobiDB-lite"/>
    </source>
</evidence>
<evidence type="ECO:0000313" key="2">
    <source>
        <dbReference type="EMBL" id="KAJ8383210.1"/>
    </source>
</evidence>
<organism evidence="2 3">
    <name type="scientific">Synaphobranchus kaupii</name>
    <name type="common">Kaup's arrowtooth eel</name>
    <dbReference type="NCBI Taxonomy" id="118154"/>
    <lineage>
        <taxon>Eukaryota</taxon>
        <taxon>Metazoa</taxon>
        <taxon>Chordata</taxon>
        <taxon>Craniata</taxon>
        <taxon>Vertebrata</taxon>
        <taxon>Euteleostomi</taxon>
        <taxon>Actinopterygii</taxon>
        <taxon>Neopterygii</taxon>
        <taxon>Teleostei</taxon>
        <taxon>Anguilliformes</taxon>
        <taxon>Synaphobranchidae</taxon>
        <taxon>Synaphobranchus</taxon>
    </lineage>
</organism>
<feature type="compositionally biased region" description="Polar residues" evidence="1">
    <location>
        <begin position="1"/>
        <end position="11"/>
    </location>
</feature>